<protein>
    <submittedName>
        <fullName evidence="1">Uncharacterized protein</fullName>
    </submittedName>
</protein>
<name>A0ABV9H1P6_9HYPH</name>
<dbReference type="EMBL" id="JBHSEL010000035">
    <property type="protein sequence ID" value="MFC4624338.1"/>
    <property type="molecule type" value="Genomic_DNA"/>
</dbReference>
<reference evidence="2" key="1">
    <citation type="journal article" date="2019" name="Int. J. Syst. Evol. Microbiol.">
        <title>The Global Catalogue of Microorganisms (GCM) 10K type strain sequencing project: providing services to taxonomists for standard genome sequencing and annotation.</title>
        <authorList>
            <consortium name="The Broad Institute Genomics Platform"/>
            <consortium name="The Broad Institute Genome Sequencing Center for Infectious Disease"/>
            <person name="Wu L."/>
            <person name="Ma J."/>
        </authorList>
    </citation>
    <scope>NUCLEOTIDE SEQUENCE [LARGE SCALE GENOMIC DNA]</scope>
    <source>
        <strain evidence="2">CGMCC 1.15731</strain>
    </source>
</reference>
<comment type="caution">
    <text evidence="1">The sequence shown here is derived from an EMBL/GenBank/DDBJ whole genome shotgun (WGS) entry which is preliminary data.</text>
</comment>
<evidence type="ECO:0000313" key="2">
    <source>
        <dbReference type="Proteomes" id="UP001596042"/>
    </source>
</evidence>
<dbReference type="RefSeq" id="WP_380075059.1">
    <property type="nucleotide sequence ID" value="NZ_JBHSEL010000035.1"/>
</dbReference>
<accession>A0ABV9H1P6</accession>
<dbReference type="Proteomes" id="UP001596042">
    <property type="component" value="Unassembled WGS sequence"/>
</dbReference>
<sequence length="59" mass="6640">VTSLDGHLLNQANDEAYRKNGILSRALMLIRNSSRIARSILQAMNGRLAMICWKATLLR</sequence>
<gene>
    <name evidence="1" type="ORF">ACFO1V_03715</name>
</gene>
<feature type="non-terminal residue" evidence="1">
    <location>
        <position position="1"/>
    </location>
</feature>
<proteinExistence type="predicted"/>
<evidence type="ECO:0000313" key="1">
    <source>
        <dbReference type="EMBL" id="MFC4624338.1"/>
    </source>
</evidence>
<organism evidence="1 2">
    <name type="scientific">Daeguia caeni</name>
    <dbReference type="NCBI Taxonomy" id="439612"/>
    <lineage>
        <taxon>Bacteria</taxon>
        <taxon>Pseudomonadati</taxon>
        <taxon>Pseudomonadota</taxon>
        <taxon>Alphaproteobacteria</taxon>
        <taxon>Hyphomicrobiales</taxon>
        <taxon>Brucellaceae</taxon>
        <taxon>Daeguia</taxon>
    </lineage>
</organism>
<keyword evidence="2" id="KW-1185">Reference proteome</keyword>